<comment type="caution">
    <text evidence="2">The sequence shown here is derived from an EMBL/GenBank/DDBJ whole genome shotgun (WGS) entry which is preliminary data.</text>
</comment>
<evidence type="ECO:0000313" key="2">
    <source>
        <dbReference type="EMBL" id="OXY81401.1"/>
    </source>
</evidence>
<accession>A0A233RDE4</accession>
<dbReference type="InterPro" id="IPR005135">
    <property type="entry name" value="Endo/exonuclease/phosphatase"/>
</dbReference>
<name>A0A233RDE4_9GAMM</name>
<feature type="domain" description="Endonuclease/exonuclease/phosphatase" evidence="1">
    <location>
        <begin position="8"/>
        <end position="362"/>
    </location>
</feature>
<dbReference type="SUPFAM" id="SSF56219">
    <property type="entry name" value="DNase I-like"/>
    <property type="match status" value="1"/>
</dbReference>
<dbReference type="Proteomes" id="UP000242757">
    <property type="component" value="Unassembled WGS sequence"/>
</dbReference>
<evidence type="ECO:0000313" key="3">
    <source>
        <dbReference type="Proteomes" id="UP000242757"/>
    </source>
</evidence>
<dbReference type="EMBL" id="NBIM01000004">
    <property type="protein sequence ID" value="OXY81401.1"/>
    <property type="molecule type" value="Genomic_DNA"/>
</dbReference>
<dbReference type="InterPro" id="IPR036691">
    <property type="entry name" value="Endo/exonu/phosph_ase_sf"/>
</dbReference>
<dbReference type="RefSeq" id="WP_094201238.1">
    <property type="nucleotide sequence ID" value="NZ_NBIM01000004.1"/>
</dbReference>
<dbReference type="Pfam" id="PF03372">
    <property type="entry name" value="Exo_endo_phos"/>
    <property type="match status" value="1"/>
</dbReference>
<proteinExistence type="predicted"/>
<dbReference type="OrthoDB" id="292013at2"/>
<dbReference type="AlphaFoldDB" id="A0A233RDE4"/>
<reference evidence="2 3" key="1">
    <citation type="submission" date="2017-08" db="EMBL/GenBank/DDBJ databases">
        <title>A Genome Sequence of Oceanimonas doudoroffii ATCC 27123T.</title>
        <authorList>
            <person name="Brennan M.A."/>
            <person name="Maclea K.S."/>
            <person name="Mcclelland W.D."/>
            <person name="Trachtenberg A.M."/>
        </authorList>
    </citation>
    <scope>NUCLEOTIDE SEQUENCE [LARGE SCALE GENOMIC DNA]</scope>
    <source>
        <strain evidence="2 3">ATCC 27123</strain>
    </source>
</reference>
<organism evidence="2 3">
    <name type="scientific">Oceanimonas doudoroffii</name>
    <dbReference type="NCBI Taxonomy" id="84158"/>
    <lineage>
        <taxon>Bacteria</taxon>
        <taxon>Pseudomonadati</taxon>
        <taxon>Pseudomonadota</taxon>
        <taxon>Gammaproteobacteria</taxon>
        <taxon>Aeromonadales</taxon>
        <taxon>Aeromonadaceae</taxon>
        <taxon>Oceanimonas</taxon>
    </lineage>
</organism>
<sequence>MQKIRIATFNMALDRASPGALAAEIAGAGSPQLRHLAAMVQGVRPDILLLNEFDHDGEGTDDRHLQAFVRHYLAAGERGIDYPYRYLAPVNTGLAGPRALDGGPAPELPGDGLGFGAFHGQYGFAILSRLPLLTDKLRTFRRFLWTNMPGARLPQIDGRPFYPASVLNFLPLSSKNHVDLPVCLPGGRVLHLLACHPTPPIDEGPERRNSCRNHDELRLWHDYIRPGKGDYLVDDHGRAGGLAPGADFVLLGDLNADPQDGNGFRAKIRALLADAALNQTVSRGRLRPASAGARRLRPVDVRRGPARLWTHVHGLRLDYVLPGAGVEASASGVLWPAPEQDEAGWFWRGNGRPARRAMGSDHRLVWVDIVP</sequence>
<dbReference type="GO" id="GO:0003824">
    <property type="term" value="F:catalytic activity"/>
    <property type="evidence" value="ECO:0007669"/>
    <property type="project" value="InterPro"/>
</dbReference>
<gene>
    <name evidence="2" type="ORF">B6S08_13020</name>
</gene>
<dbReference type="Gene3D" id="3.60.10.10">
    <property type="entry name" value="Endonuclease/exonuclease/phosphatase"/>
    <property type="match status" value="1"/>
</dbReference>
<keyword evidence="3" id="KW-1185">Reference proteome</keyword>
<protein>
    <recommendedName>
        <fullName evidence="1">Endonuclease/exonuclease/phosphatase domain-containing protein</fullName>
    </recommendedName>
</protein>
<evidence type="ECO:0000259" key="1">
    <source>
        <dbReference type="Pfam" id="PF03372"/>
    </source>
</evidence>